<feature type="transmembrane region" description="Helical" evidence="1">
    <location>
        <begin position="92"/>
        <end position="113"/>
    </location>
</feature>
<keyword evidence="3" id="KW-1185">Reference proteome</keyword>
<gene>
    <name evidence="2" type="ORF">RHGRI_007826</name>
</gene>
<evidence type="ECO:0000256" key="1">
    <source>
        <dbReference type="SAM" id="Phobius"/>
    </source>
</evidence>
<name>A0AAV6KZ32_9ERIC</name>
<evidence type="ECO:0000313" key="2">
    <source>
        <dbReference type="EMBL" id="KAG5557705.1"/>
    </source>
</evidence>
<feature type="transmembrane region" description="Helical" evidence="1">
    <location>
        <begin position="213"/>
        <end position="233"/>
    </location>
</feature>
<protein>
    <submittedName>
        <fullName evidence="2">Uncharacterized protein</fullName>
    </submittedName>
</protein>
<dbReference type="Proteomes" id="UP000823749">
    <property type="component" value="Chromosome 3"/>
</dbReference>
<comment type="caution">
    <text evidence="2">The sequence shown here is derived from an EMBL/GenBank/DDBJ whole genome shotgun (WGS) entry which is preliminary data.</text>
</comment>
<dbReference type="AlphaFoldDB" id="A0AAV6KZ32"/>
<keyword evidence="1" id="KW-1133">Transmembrane helix</keyword>
<keyword evidence="1" id="KW-0472">Membrane</keyword>
<sequence length="241" mass="25345">MADGTISLADGLGLKALDSNELRRRQQVFQELKYSLSDGISSLVEQVQSDSDEELLEVLEKVVSSVKGAQMVQVATSLEGGQLPQITCTDPAVMLESAWLAAVHSVGAAAVFISKSAFQILLFQLLLLFGSAAVRLDSAVQVAIKLAAAVMVALLLLLLLSQMDCVAAVFMPYYAAVSSSFQEGRPPPSSVKNIAKIGGLAAVALRCSVQQQLLLLLLSCSVVVGYCSIPTIVATSPLDCS</sequence>
<evidence type="ECO:0000313" key="3">
    <source>
        <dbReference type="Proteomes" id="UP000823749"/>
    </source>
</evidence>
<accession>A0AAV6KZ32</accession>
<dbReference type="EMBL" id="JACTNZ010000003">
    <property type="protein sequence ID" value="KAG5557705.1"/>
    <property type="molecule type" value="Genomic_DNA"/>
</dbReference>
<organism evidence="2 3">
    <name type="scientific">Rhododendron griersonianum</name>
    <dbReference type="NCBI Taxonomy" id="479676"/>
    <lineage>
        <taxon>Eukaryota</taxon>
        <taxon>Viridiplantae</taxon>
        <taxon>Streptophyta</taxon>
        <taxon>Embryophyta</taxon>
        <taxon>Tracheophyta</taxon>
        <taxon>Spermatophyta</taxon>
        <taxon>Magnoliopsida</taxon>
        <taxon>eudicotyledons</taxon>
        <taxon>Gunneridae</taxon>
        <taxon>Pentapetalae</taxon>
        <taxon>asterids</taxon>
        <taxon>Ericales</taxon>
        <taxon>Ericaceae</taxon>
        <taxon>Ericoideae</taxon>
        <taxon>Rhodoreae</taxon>
        <taxon>Rhododendron</taxon>
    </lineage>
</organism>
<keyword evidence="1" id="KW-0812">Transmembrane</keyword>
<proteinExistence type="predicted"/>
<feature type="transmembrane region" description="Helical" evidence="1">
    <location>
        <begin position="142"/>
        <end position="161"/>
    </location>
</feature>
<reference evidence="2" key="1">
    <citation type="submission" date="2020-08" db="EMBL/GenBank/DDBJ databases">
        <title>Plant Genome Project.</title>
        <authorList>
            <person name="Zhang R.-G."/>
        </authorList>
    </citation>
    <scope>NUCLEOTIDE SEQUENCE</scope>
    <source>
        <strain evidence="2">WSP0</strain>
        <tissue evidence="2">Leaf</tissue>
    </source>
</reference>